<dbReference type="PANTHER" id="PTHR11839:SF1">
    <property type="entry name" value="ADP-SUGAR PYROPHOSPHATASE"/>
    <property type="match status" value="1"/>
</dbReference>
<dbReference type="EMBL" id="PYSW02000052">
    <property type="protein sequence ID" value="KAG2373635.1"/>
    <property type="molecule type" value="Genomic_DNA"/>
</dbReference>
<reference evidence="4 5" key="1">
    <citation type="journal article" date="2018" name="BMC Genomics">
        <title>The genome of Naegleria lovaniensis, the basis for a comparative approach to unravel pathogenicity factors of the human pathogenic amoeba N. fowleri.</title>
        <authorList>
            <person name="Liechti N."/>
            <person name="Schurch N."/>
            <person name="Bruggmann R."/>
            <person name="Wittwer M."/>
        </authorList>
    </citation>
    <scope>NUCLEOTIDE SEQUENCE [LARGE SCALE GENOMIC DNA]</scope>
    <source>
        <strain evidence="4 5">ATCC 30569</strain>
    </source>
</reference>
<name>A0AA88G8M9_NAELO</name>
<feature type="domain" description="Nudix hydrolase" evidence="3">
    <location>
        <begin position="24"/>
        <end position="160"/>
    </location>
</feature>
<sequence length="172" mass="19430">MDETQVKREWDCVERTTRSGEIDGVEVIATMIPLEETEKHVVLISQYRPPMRGYCMEFPAGLCDSGESAEQAAERELLEETGLKICKISRVSSVVGLEVGLTNANCRIVCCEVEPIKISERPKQQLEDEEHITIHIVKLSKLFDTLEDMSKNHGFIIDAKVWTYAFGISNIL</sequence>
<dbReference type="InterPro" id="IPR020084">
    <property type="entry name" value="NUDIX_hydrolase_CS"/>
</dbReference>
<dbReference type="GO" id="GO:0047631">
    <property type="term" value="F:ADP-ribose diphosphatase activity"/>
    <property type="evidence" value="ECO:0007669"/>
    <property type="project" value="TreeGrafter"/>
</dbReference>
<evidence type="ECO:0000259" key="3">
    <source>
        <dbReference type="PROSITE" id="PS51462"/>
    </source>
</evidence>
<dbReference type="CDD" id="cd18888">
    <property type="entry name" value="NUDIX_ADPRase_Nudt5"/>
    <property type="match status" value="1"/>
</dbReference>
<protein>
    <recommendedName>
        <fullName evidence="3">Nudix hydrolase domain-containing protein</fullName>
    </recommendedName>
</protein>
<dbReference type="PROSITE" id="PS00893">
    <property type="entry name" value="NUDIX_BOX"/>
    <property type="match status" value="1"/>
</dbReference>
<dbReference type="Gene3D" id="3.90.79.10">
    <property type="entry name" value="Nucleoside Triphosphate Pyrophosphohydrolase"/>
    <property type="match status" value="1"/>
</dbReference>
<dbReference type="GeneID" id="68104378"/>
<dbReference type="RefSeq" id="XP_044542809.1">
    <property type="nucleotide sequence ID" value="XM_044687633.1"/>
</dbReference>
<evidence type="ECO:0000313" key="4">
    <source>
        <dbReference type="EMBL" id="KAG2373635.1"/>
    </source>
</evidence>
<organism evidence="4 5">
    <name type="scientific">Naegleria lovaniensis</name>
    <name type="common">Amoeba</name>
    <dbReference type="NCBI Taxonomy" id="51637"/>
    <lineage>
        <taxon>Eukaryota</taxon>
        <taxon>Discoba</taxon>
        <taxon>Heterolobosea</taxon>
        <taxon>Tetramitia</taxon>
        <taxon>Eutetramitia</taxon>
        <taxon>Vahlkampfiidae</taxon>
        <taxon>Naegleria</taxon>
    </lineage>
</organism>
<dbReference type="PRINTS" id="PR00502">
    <property type="entry name" value="NUDIXFAMILY"/>
</dbReference>
<evidence type="ECO:0000256" key="1">
    <source>
        <dbReference type="ARBA" id="ARBA00022801"/>
    </source>
</evidence>
<keyword evidence="5" id="KW-1185">Reference proteome</keyword>
<dbReference type="GO" id="GO:0006753">
    <property type="term" value="P:nucleoside phosphate metabolic process"/>
    <property type="evidence" value="ECO:0007669"/>
    <property type="project" value="TreeGrafter"/>
</dbReference>
<dbReference type="InterPro" id="IPR020476">
    <property type="entry name" value="Nudix_hydrolase"/>
</dbReference>
<dbReference type="Proteomes" id="UP000816034">
    <property type="component" value="Unassembled WGS sequence"/>
</dbReference>
<evidence type="ECO:0000313" key="5">
    <source>
        <dbReference type="Proteomes" id="UP000816034"/>
    </source>
</evidence>
<comment type="similarity">
    <text evidence="2">Belongs to the Nudix hydrolase family.</text>
</comment>
<keyword evidence="1 2" id="KW-0378">Hydrolase</keyword>
<comment type="caution">
    <text evidence="4">The sequence shown here is derived from an EMBL/GenBank/DDBJ whole genome shotgun (WGS) entry which is preliminary data.</text>
</comment>
<dbReference type="GO" id="GO:0019693">
    <property type="term" value="P:ribose phosphate metabolic process"/>
    <property type="evidence" value="ECO:0007669"/>
    <property type="project" value="TreeGrafter"/>
</dbReference>
<accession>A0AA88G8M9</accession>
<gene>
    <name evidence="4" type="ORF">C9374_011924</name>
</gene>
<proteinExistence type="inferred from homology"/>
<dbReference type="InterPro" id="IPR000086">
    <property type="entry name" value="NUDIX_hydrolase_dom"/>
</dbReference>
<dbReference type="Pfam" id="PF00293">
    <property type="entry name" value="NUDIX"/>
    <property type="match status" value="1"/>
</dbReference>
<dbReference type="PANTHER" id="PTHR11839">
    <property type="entry name" value="UDP/ADP-SUGAR PYROPHOSPHATASE"/>
    <property type="match status" value="1"/>
</dbReference>
<dbReference type="InterPro" id="IPR015797">
    <property type="entry name" value="NUDIX_hydrolase-like_dom_sf"/>
</dbReference>
<dbReference type="SUPFAM" id="SSF55811">
    <property type="entry name" value="Nudix"/>
    <property type="match status" value="1"/>
</dbReference>
<dbReference type="PROSITE" id="PS51462">
    <property type="entry name" value="NUDIX"/>
    <property type="match status" value="1"/>
</dbReference>
<evidence type="ECO:0000256" key="2">
    <source>
        <dbReference type="RuleBase" id="RU003476"/>
    </source>
</evidence>
<dbReference type="AlphaFoldDB" id="A0AA88G8M9"/>